<dbReference type="PANTHER" id="PTHR46858:SF5">
    <property type="entry name" value="E3 UBIQUITIN-PROTEIN LIGASE APD1-RELATED"/>
    <property type="match status" value="1"/>
</dbReference>
<dbReference type="InterPro" id="IPR001841">
    <property type="entry name" value="Znf_RING"/>
</dbReference>
<dbReference type="PANTHER" id="PTHR46858">
    <property type="entry name" value="OS05G0521000 PROTEIN"/>
    <property type="match status" value="1"/>
</dbReference>
<dbReference type="InterPro" id="IPR013083">
    <property type="entry name" value="Znf_RING/FYVE/PHD"/>
</dbReference>
<evidence type="ECO:0000256" key="5">
    <source>
        <dbReference type="SAM" id="MobiDB-lite"/>
    </source>
</evidence>
<dbReference type="Gene3D" id="3.30.40.10">
    <property type="entry name" value="Zinc/RING finger domain, C3HC4 (zinc finger)"/>
    <property type="match status" value="1"/>
</dbReference>
<dbReference type="SUPFAM" id="SSF57850">
    <property type="entry name" value="RING/U-box"/>
    <property type="match status" value="1"/>
</dbReference>
<sequence length="248" mass="25189">MVPGTPVSQTPALAQHLGVAEASTASAPNGGDSGSDRVGNNGRPSPLPGAAHGTGPSHVPGSSDTWEDVPLSLLRLESREQELNTQASKIRFGNFPAEVARNSTSDHLLSAILPTLLPRAGGVPNGSSTGAEGASSSGTNFLSVDAAAATLGPRTVNGYASQTPAGGVDGRNTGLKGKTKVAPVDEGLEGTDLFEGSSCCICFEKPKDAAFVPCGHRVCYGCGGVVHKQRGACPMCNKKIDIVLRLFG</sequence>
<keyword evidence="1" id="KW-0479">Metal-binding</keyword>
<evidence type="ECO:0000256" key="2">
    <source>
        <dbReference type="ARBA" id="ARBA00022771"/>
    </source>
</evidence>
<organism evidence="7 8">
    <name type="scientific">Klebsormidium nitens</name>
    <name type="common">Green alga</name>
    <name type="synonym">Ulothrix nitens</name>
    <dbReference type="NCBI Taxonomy" id="105231"/>
    <lineage>
        <taxon>Eukaryota</taxon>
        <taxon>Viridiplantae</taxon>
        <taxon>Streptophyta</taxon>
        <taxon>Klebsormidiophyceae</taxon>
        <taxon>Klebsormidiales</taxon>
        <taxon>Klebsormidiaceae</taxon>
        <taxon>Klebsormidium</taxon>
    </lineage>
</organism>
<evidence type="ECO:0000313" key="8">
    <source>
        <dbReference type="Proteomes" id="UP000054558"/>
    </source>
</evidence>
<evidence type="ECO:0000313" key="7">
    <source>
        <dbReference type="EMBL" id="GAQ85542.1"/>
    </source>
</evidence>
<dbReference type="OMA" id="NIMDLSC"/>
<proteinExistence type="predicted"/>
<dbReference type="GO" id="GO:0008270">
    <property type="term" value="F:zinc ion binding"/>
    <property type="evidence" value="ECO:0007669"/>
    <property type="project" value="UniProtKB-KW"/>
</dbReference>
<evidence type="ECO:0000256" key="1">
    <source>
        <dbReference type="ARBA" id="ARBA00022723"/>
    </source>
</evidence>
<reference evidence="7 8" key="1">
    <citation type="journal article" date="2014" name="Nat. Commun.">
        <title>Klebsormidium flaccidum genome reveals primary factors for plant terrestrial adaptation.</title>
        <authorList>
            <person name="Hori K."/>
            <person name="Maruyama F."/>
            <person name="Fujisawa T."/>
            <person name="Togashi T."/>
            <person name="Yamamoto N."/>
            <person name="Seo M."/>
            <person name="Sato S."/>
            <person name="Yamada T."/>
            <person name="Mori H."/>
            <person name="Tajima N."/>
            <person name="Moriyama T."/>
            <person name="Ikeuchi M."/>
            <person name="Watanabe M."/>
            <person name="Wada H."/>
            <person name="Kobayashi K."/>
            <person name="Saito M."/>
            <person name="Masuda T."/>
            <person name="Sasaki-Sekimoto Y."/>
            <person name="Mashiguchi K."/>
            <person name="Awai K."/>
            <person name="Shimojima M."/>
            <person name="Masuda S."/>
            <person name="Iwai M."/>
            <person name="Nobusawa T."/>
            <person name="Narise T."/>
            <person name="Kondo S."/>
            <person name="Saito H."/>
            <person name="Sato R."/>
            <person name="Murakawa M."/>
            <person name="Ihara Y."/>
            <person name="Oshima-Yamada Y."/>
            <person name="Ohtaka K."/>
            <person name="Satoh M."/>
            <person name="Sonobe K."/>
            <person name="Ishii M."/>
            <person name="Ohtani R."/>
            <person name="Kanamori-Sato M."/>
            <person name="Honoki R."/>
            <person name="Miyazaki D."/>
            <person name="Mochizuki H."/>
            <person name="Umetsu J."/>
            <person name="Higashi K."/>
            <person name="Shibata D."/>
            <person name="Kamiya Y."/>
            <person name="Sato N."/>
            <person name="Nakamura Y."/>
            <person name="Tabata S."/>
            <person name="Ida S."/>
            <person name="Kurokawa K."/>
            <person name="Ohta H."/>
        </authorList>
    </citation>
    <scope>NUCLEOTIDE SEQUENCE [LARGE SCALE GENOMIC DNA]</scope>
    <source>
        <strain evidence="7 8">NIES-2285</strain>
    </source>
</reference>
<dbReference type="Proteomes" id="UP000054558">
    <property type="component" value="Unassembled WGS sequence"/>
</dbReference>
<accession>A0A1Y1I6G3</accession>
<keyword evidence="8" id="KW-1185">Reference proteome</keyword>
<gene>
    <name evidence="7" type="ORF">KFL_002400140</name>
</gene>
<evidence type="ECO:0000256" key="4">
    <source>
        <dbReference type="PROSITE-ProRule" id="PRU00175"/>
    </source>
</evidence>
<name>A0A1Y1I6G3_KLENI</name>
<dbReference type="PROSITE" id="PS50089">
    <property type="entry name" value="ZF_RING_2"/>
    <property type="match status" value="1"/>
</dbReference>
<keyword evidence="2 4" id="KW-0863">Zinc-finger</keyword>
<evidence type="ECO:0000259" key="6">
    <source>
        <dbReference type="PROSITE" id="PS50089"/>
    </source>
</evidence>
<dbReference type="OrthoDB" id="1711136at2759"/>
<keyword evidence="3" id="KW-0862">Zinc</keyword>
<dbReference type="AlphaFoldDB" id="A0A1Y1I6G3"/>
<dbReference type="Pfam" id="PF13920">
    <property type="entry name" value="zf-C3HC4_3"/>
    <property type="match status" value="1"/>
</dbReference>
<feature type="compositionally biased region" description="Polar residues" evidence="5">
    <location>
        <begin position="1"/>
        <end position="12"/>
    </location>
</feature>
<protein>
    <submittedName>
        <fullName evidence="7">Zinc finger RING-type domain containing protein</fullName>
    </submittedName>
</protein>
<dbReference type="EMBL" id="DF237189">
    <property type="protein sequence ID" value="GAQ85542.1"/>
    <property type="molecule type" value="Genomic_DNA"/>
</dbReference>
<feature type="region of interest" description="Disordered" evidence="5">
    <location>
        <begin position="1"/>
        <end position="66"/>
    </location>
</feature>
<feature type="domain" description="RING-type" evidence="6">
    <location>
        <begin position="199"/>
        <end position="237"/>
    </location>
</feature>
<evidence type="ECO:0000256" key="3">
    <source>
        <dbReference type="ARBA" id="ARBA00022833"/>
    </source>
</evidence>
<dbReference type="SMART" id="SM00184">
    <property type="entry name" value="RING"/>
    <property type="match status" value="1"/>
</dbReference>